<reference evidence="1 2" key="1">
    <citation type="submission" date="2022-06" db="EMBL/GenBank/DDBJ databases">
        <title>Genomic Encyclopedia of Archaeal and Bacterial Type Strains, Phase II (KMG-II): from individual species to whole genera.</title>
        <authorList>
            <person name="Goeker M."/>
        </authorList>
    </citation>
    <scope>NUCLEOTIDE SEQUENCE [LARGE SCALE GENOMIC DNA]</scope>
    <source>
        <strain evidence="1 2">DSM 40477</strain>
    </source>
</reference>
<organism evidence="1 2">
    <name type="scientific">Streptoalloteichus tenebrarius (strain ATCC 17920 / DSM 40477 / JCM 4838 / CBS 697.72 / NBRC 16177 / NCIMB 11028 / NRRL B-12390 / A12253. 1 / ISP 5477)</name>
    <name type="common">Streptomyces tenebrarius</name>
    <dbReference type="NCBI Taxonomy" id="1933"/>
    <lineage>
        <taxon>Bacteria</taxon>
        <taxon>Bacillati</taxon>
        <taxon>Actinomycetota</taxon>
        <taxon>Actinomycetes</taxon>
        <taxon>Pseudonocardiales</taxon>
        <taxon>Pseudonocardiaceae</taxon>
        <taxon>Streptoalloteichus</taxon>
    </lineage>
</organism>
<comment type="caution">
    <text evidence="1">The sequence shown here is derived from an EMBL/GenBank/DDBJ whole genome shotgun (WGS) entry which is preliminary data.</text>
</comment>
<keyword evidence="2" id="KW-1185">Reference proteome</keyword>
<name>A0ABT1I093_STRSD</name>
<evidence type="ECO:0000313" key="2">
    <source>
        <dbReference type="Proteomes" id="UP001205311"/>
    </source>
</evidence>
<protein>
    <submittedName>
        <fullName evidence="1">Uncharacterized protein</fullName>
    </submittedName>
</protein>
<gene>
    <name evidence="1" type="ORF">LX15_004871</name>
</gene>
<dbReference type="RefSeq" id="WP_253671983.1">
    <property type="nucleotide sequence ID" value="NZ_JAMTCP010000036.1"/>
</dbReference>
<proteinExistence type="predicted"/>
<evidence type="ECO:0000313" key="1">
    <source>
        <dbReference type="EMBL" id="MCP2261151.1"/>
    </source>
</evidence>
<accession>A0ABT1I093</accession>
<dbReference type="Proteomes" id="UP001205311">
    <property type="component" value="Unassembled WGS sequence"/>
</dbReference>
<dbReference type="EMBL" id="JAMTCP010000036">
    <property type="protein sequence ID" value="MCP2261151.1"/>
    <property type="molecule type" value="Genomic_DNA"/>
</dbReference>
<sequence length="91" mass="9989">MPFTTITEQNAAVYRDLLDSDEDGVMVLEHHSHVEFADEEAEQDSQCAHGVSQRRAAENWDAPFVVTTTVQLFGDHHRTAAAVRPGPSGAL</sequence>